<evidence type="ECO:0000313" key="4">
    <source>
        <dbReference type="EMBL" id="KIC58151.1"/>
    </source>
</evidence>
<feature type="domain" description="HTH luxR-type" evidence="3">
    <location>
        <begin position="513"/>
        <end position="578"/>
    </location>
</feature>
<gene>
    <name evidence="4" type="ORF">RM52_06980</name>
</gene>
<evidence type="ECO:0000259" key="3">
    <source>
        <dbReference type="PROSITE" id="PS50043"/>
    </source>
</evidence>
<accession>A0A0B4CUY0</accession>
<feature type="domain" description="HTH luxR-type" evidence="3">
    <location>
        <begin position="447"/>
        <end position="512"/>
    </location>
</feature>
<dbReference type="Gene3D" id="1.10.10.10">
    <property type="entry name" value="Winged helix-like DNA-binding domain superfamily/Winged helix DNA-binding domain"/>
    <property type="match status" value="2"/>
</dbReference>
<dbReference type="PROSITE" id="PS50043">
    <property type="entry name" value="HTH_LUXR_2"/>
    <property type="match status" value="2"/>
</dbReference>
<reference evidence="4 5" key="1">
    <citation type="submission" date="2014-12" db="EMBL/GenBank/DDBJ databases">
        <title>Genome sequencing of Microbacterium hominis TPW29.</title>
        <authorList>
            <person name="Tan P.W."/>
            <person name="Chan K.-G."/>
        </authorList>
    </citation>
    <scope>NUCLEOTIDE SEQUENCE [LARGE SCALE GENOMIC DNA]</scope>
    <source>
        <strain evidence="4 5">TPW29</strain>
    </source>
</reference>
<dbReference type="PANTHER" id="PTHR43214">
    <property type="entry name" value="TWO-COMPONENT RESPONSE REGULATOR"/>
    <property type="match status" value="1"/>
</dbReference>
<evidence type="ECO:0000256" key="2">
    <source>
        <dbReference type="SAM" id="MobiDB-lite"/>
    </source>
</evidence>
<dbReference type="GO" id="GO:0003677">
    <property type="term" value="F:DNA binding"/>
    <property type="evidence" value="ECO:0007669"/>
    <property type="project" value="UniProtKB-KW"/>
</dbReference>
<dbReference type="CDD" id="cd06170">
    <property type="entry name" value="LuxR_C_like"/>
    <property type="match status" value="2"/>
</dbReference>
<feature type="compositionally biased region" description="Basic and acidic residues" evidence="2">
    <location>
        <begin position="574"/>
        <end position="600"/>
    </location>
</feature>
<feature type="region of interest" description="Disordered" evidence="2">
    <location>
        <begin position="172"/>
        <end position="191"/>
    </location>
</feature>
<dbReference type="InterPro" id="IPR036388">
    <property type="entry name" value="WH-like_DNA-bd_sf"/>
</dbReference>
<dbReference type="SUPFAM" id="SSF46894">
    <property type="entry name" value="C-terminal effector domain of the bipartite response regulators"/>
    <property type="match status" value="2"/>
</dbReference>
<sequence length="610" mass="63482">MRAMATSTDRDREQARVALDATLVSVFSGDAADHLSRLQGILDTVGADPDAAESRTRLAVAAAMAAVIACRFDVAADYAARATDAAVGLSAELTRMVGAVVLMTDAMAGTANASRRGITLPALLPGDSGPRRTSVRARRDDLLTRYLLAEAALSVAEFDVAEQLIEGAGLAPGQVSAPTGDGEPDAAGAPPARIDGAALTLQLLRARLSAFRGRAAQARVIGEGFAAAGIAVPERAFLVIDAIAAYGHAQAGDRRAFERAAAEVLARARDDANYLSVGSCLYVGWGMRTLGQLQASAALLTAIGGPGLARCKLWDRAFASEIIITAAAQRGDLLRAEELLAEATALSSHLVAASAVTRARGAIAAMRGRLEEARSHAVASVHLDEAVGSDIEALRGRHLHASLDSDTRRAAAALRRIASEADRLGIESVRALAARDWRRLSANDPSIVGDISVLSSREREIAALMAEGHSNPAIARLRFLSLGTVKSHAAEVLAVLGLRSRVHLAALLAPVGDEDAAAHLSPRQAQVARLIAAGLRNAEIASRLGLSERTVEKHVSAVLDRLDVTSRAAVAARVPHEAASREKDAASGEQHHSDAEDGAVHRTAAVGEPV</sequence>
<dbReference type="GO" id="GO:0006355">
    <property type="term" value="P:regulation of DNA-templated transcription"/>
    <property type="evidence" value="ECO:0007669"/>
    <property type="project" value="InterPro"/>
</dbReference>
<dbReference type="Proteomes" id="UP000031202">
    <property type="component" value="Unassembled WGS sequence"/>
</dbReference>
<dbReference type="InterPro" id="IPR039420">
    <property type="entry name" value="WalR-like"/>
</dbReference>
<name>A0A0B4CUY0_9MICO</name>
<protein>
    <recommendedName>
        <fullName evidence="3">HTH luxR-type domain-containing protein</fullName>
    </recommendedName>
</protein>
<keyword evidence="1" id="KW-0238">DNA-binding</keyword>
<dbReference type="InterPro" id="IPR016032">
    <property type="entry name" value="Sig_transdc_resp-reg_C-effctor"/>
</dbReference>
<evidence type="ECO:0000256" key="1">
    <source>
        <dbReference type="ARBA" id="ARBA00023125"/>
    </source>
</evidence>
<dbReference type="InterPro" id="IPR000792">
    <property type="entry name" value="Tscrpt_reg_LuxR_C"/>
</dbReference>
<comment type="caution">
    <text evidence="4">The sequence shown here is derived from an EMBL/GenBank/DDBJ whole genome shotgun (WGS) entry which is preliminary data.</text>
</comment>
<feature type="compositionally biased region" description="Low complexity" evidence="2">
    <location>
        <begin position="177"/>
        <end position="191"/>
    </location>
</feature>
<evidence type="ECO:0000313" key="5">
    <source>
        <dbReference type="Proteomes" id="UP000031202"/>
    </source>
</evidence>
<dbReference type="SMART" id="SM00421">
    <property type="entry name" value="HTH_LUXR"/>
    <property type="match status" value="2"/>
</dbReference>
<organism evidence="4 5">
    <name type="scientific">Microbacterium hominis</name>
    <dbReference type="NCBI Taxonomy" id="162426"/>
    <lineage>
        <taxon>Bacteria</taxon>
        <taxon>Bacillati</taxon>
        <taxon>Actinomycetota</taxon>
        <taxon>Actinomycetes</taxon>
        <taxon>Micrococcales</taxon>
        <taxon>Microbacteriaceae</taxon>
        <taxon>Microbacterium</taxon>
    </lineage>
</organism>
<dbReference type="PROSITE" id="PS00622">
    <property type="entry name" value="HTH_LUXR_1"/>
    <property type="match status" value="1"/>
</dbReference>
<dbReference type="PRINTS" id="PR00038">
    <property type="entry name" value="HTHLUXR"/>
</dbReference>
<proteinExistence type="predicted"/>
<dbReference type="Pfam" id="PF00196">
    <property type="entry name" value="GerE"/>
    <property type="match status" value="2"/>
</dbReference>
<dbReference type="AlphaFoldDB" id="A0A0B4CUY0"/>
<feature type="region of interest" description="Disordered" evidence="2">
    <location>
        <begin position="573"/>
        <end position="610"/>
    </location>
</feature>
<dbReference type="EMBL" id="JWSZ01000009">
    <property type="protein sequence ID" value="KIC58151.1"/>
    <property type="molecule type" value="Genomic_DNA"/>
</dbReference>